<dbReference type="Proteomes" id="UP001451303">
    <property type="component" value="Unassembled WGS sequence"/>
</dbReference>
<evidence type="ECO:0000313" key="1">
    <source>
        <dbReference type="EMBL" id="KAL0472774.1"/>
    </source>
</evidence>
<comment type="caution">
    <text evidence="1">The sequence shown here is derived from an EMBL/GenBank/DDBJ whole genome shotgun (WGS) entry which is preliminary data.</text>
</comment>
<evidence type="ECO:0000313" key="2">
    <source>
        <dbReference type="Proteomes" id="UP001451303"/>
    </source>
</evidence>
<proteinExistence type="predicted"/>
<keyword evidence="2" id="KW-1185">Reference proteome</keyword>
<name>A0ABR3DJJ6_NEUIN</name>
<sequence length="143" mass="15756">MDAESTSDGAVPTCLPGFYIYVGLSSFPAFGKKGQPPVDPAASSTKVRYLVTYPPRPQIANIHYYSAEGLAAYLYLPVLLSKELFSCRKTQLRPRYYAIDCLQRGSVMRWKLVPGFQLWSSGFDNIEAEGGVLGRPIVTGGKR</sequence>
<gene>
    <name evidence="1" type="ORF">QR685DRAFT_435741</name>
</gene>
<protein>
    <submittedName>
        <fullName evidence="1">Uncharacterized protein</fullName>
    </submittedName>
</protein>
<reference evidence="1 2" key="1">
    <citation type="submission" date="2023-09" db="EMBL/GenBank/DDBJ databases">
        <title>Multi-omics analysis of a traditional fermented food reveals byproduct-associated fungal strains for waste-to-food upcycling.</title>
        <authorList>
            <consortium name="Lawrence Berkeley National Laboratory"/>
            <person name="Rekdal V.M."/>
            <person name="Villalobos-Escobedo J.M."/>
            <person name="Rodriguez-Valeron N."/>
            <person name="Garcia M.O."/>
            <person name="Vasquez D.P."/>
            <person name="Damayanti I."/>
            <person name="Sorensen P.M."/>
            <person name="Baidoo E.E."/>
            <person name="De Carvalho A.C."/>
            <person name="Riley R."/>
            <person name="Lipzen A."/>
            <person name="He G."/>
            <person name="Yan M."/>
            <person name="Haridas S."/>
            <person name="Daum C."/>
            <person name="Yoshinaga Y."/>
            <person name="Ng V."/>
            <person name="Grigoriev I.V."/>
            <person name="Munk R."/>
            <person name="Nuraida L."/>
            <person name="Wijaya C.H."/>
            <person name="Morales P.-C."/>
            <person name="Keasling J.D."/>
        </authorList>
    </citation>
    <scope>NUCLEOTIDE SEQUENCE [LARGE SCALE GENOMIC DNA]</scope>
    <source>
        <strain evidence="1 2">FGSC 2613</strain>
    </source>
</reference>
<dbReference type="EMBL" id="JAVLET010000002">
    <property type="protein sequence ID" value="KAL0472774.1"/>
    <property type="molecule type" value="Genomic_DNA"/>
</dbReference>
<organism evidence="1 2">
    <name type="scientific">Neurospora intermedia</name>
    <dbReference type="NCBI Taxonomy" id="5142"/>
    <lineage>
        <taxon>Eukaryota</taxon>
        <taxon>Fungi</taxon>
        <taxon>Dikarya</taxon>
        <taxon>Ascomycota</taxon>
        <taxon>Pezizomycotina</taxon>
        <taxon>Sordariomycetes</taxon>
        <taxon>Sordariomycetidae</taxon>
        <taxon>Sordariales</taxon>
        <taxon>Sordariaceae</taxon>
        <taxon>Neurospora</taxon>
    </lineage>
</organism>
<accession>A0ABR3DJJ6</accession>